<evidence type="ECO:0000313" key="3">
    <source>
        <dbReference type="Proteomes" id="UP000199013"/>
    </source>
</evidence>
<name>A0A1C3NZ41_9ACTN</name>
<dbReference type="AlphaFoldDB" id="A0A1C3NZ41"/>
<proteinExistence type="predicted"/>
<sequence length="187" mass="18562">MLAPAFRLDYSVAGTAAAMNRDVHAVRRLRPCAVIRFGTSTKGGMDMTSSSGNGWLDGVDMAAVVRGSSRGFTVLVLGGLAAPAAATVSGALGALILTGSAAAAFVVAALRQGTTTSGGLHGVLAAVGAYLLVLPLVLLAQAGRDPAQISMTLAAAVVVGFVAGAAGTRRRFGHSESAGVRSVGERA</sequence>
<protein>
    <submittedName>
        <fullName evidence="2">Putative membrane protein</fullName>
    </submittedName>
</protein>
<evidence type="ECO:0000313" key="2">
    <source>
        <dbReference type="EMBL" id="SBW22811.1"/>
    </source>
</evidence>
<dbReference type="Proteomes" id="UP000199013">
    <property type="component" value="Unassembled WGS sequence"/>
</dbReference>
<reference evidence="3" key="1">
    <citation type="submission" date="2016-02" db="EMBL/GenBank/DDBJ databases">
        <authorList>
            <person name="Wibberg D."/>
        </authorList>
    </citation>
    <scope>NUCLEOTIDE SEQUENCE [LARGE SCALE GENOMIC DNA]</scope>
</reference>
<keyword evidence="1" id="KW-0472">Membrane</keyword>
<keyword evidence="1" id="KW-1133">Transmembrane helix</keyword>
<organism evidence="2 3">
    <name type="scientific">Candidatus Protofrankia californiensis</name>
    <dbReference type="NCBI Taxonomy" id="1839754"/>
    <lineage>
        <taxon>Bacteria</taxon>
        <taxon>Bacillati</taxon>
        <taxon>Actinomycetota</taxon>
        <taxon>Actinomycetes</taxon>
        <taxon>Frankiales</taxon>
        <taxon>Frankiaceae</taxon>
        <taxon>Protofrankia</taxon>
    </lineage>
</organism>
<gene>
    <name evidence="2" type="ORF">FDG2_3161</name>
</gene>
<keyword evidence="1" id="KW-0812">Transmembrane</keyword>
<dbReference type="EMBL" id="FLUV01001332">
    <property type="protein sequence ID" value="SBW22811.1"/>
    <property type="molecule type" value="Genomic_DNA"/>
</dbReference>
<accession>A0A1C3NZ41</accession>
<keyword evidence="3" id="KW-1185">Reference proteome</keyword>
<evidence type="ECO:0000256" key="1">
    <source>
        <dbReference type="SAM" id="Phobius"/>
    </source>
</evidence>
<feature type="transmembrane region" description="Helical" evidence="1">
    <location>
        <begin position="84"/>
        <end position="110"/>
    </location>
</feature>
<feature type="transmembrane region" description="Helical" evidence="1">
    <location>
        <begin position="122"/>
        <end position="143"/>
    </location>
</feature>
<feature type="transmembrane region" description="Helical" evidence="1">
    <location>
        <begin position="149"/>
        <end position="167"/>
    </location>
</feature>